<feature type="transmembrane region" description="Helical" evidence="9">
    <location>
        <begin position="599"/>
        <end position="619"/>
    </location>
</feature>
<comment type="subcellular location">
    <subcellularLocation>
        <location evidence="2">Membrane</location>
        <topology evidence="2">Multi-pass membrane protein</topology>
    </subcellularLocation>
</comment>
<comment type="pathway">
    <text evidence="3">One-carbon metabolism; methylamine degradation.</text>
</comment>
<dbReference type="HOGENOM" id="CLU_410945_0_0_4"/>
<feature type="domain" description="Methylamine utilisation protein MauE" evidence="10">
    <location>
        <begin position="495"/>
        <end position="616"/>
    </location>
</feature>
<dbReference type="STRING" id="420662.Mpe_A2655"/>
<accession>A2SJ70</accession>
<evidence type="ECO:0000313" key="12">
    <source>
        <dbReference type="Proteomes" id="UP000000366"/>
    </source>
</evidence>
<sequence>MRGDARGRKLDSSLKCAIAAEGFPEPAVAPPRSCRSVIVRGRGAMETAAERSTHGRGVGWRHRRAGGEGGREAQDAEDSPARRCVRSGRGLRGRAGARRPGGRGAGVPGPPAAGRAAGRDAVDRADRCVGDGARVRGRCRREPHLRRPHPGVRRAARPLPGHGVDWLRRQLHAQRERRRAVRCHHLPEPRLARGARGRAGGARHREPGVQVRDRVAGQAGAGAELPGPGAGQRQRPFRAGAERHPGDVDHRGRPAAAQGGVRGADTGLLGHPAGGQPWQPLLDAVRRRQAGHRHARRQRSGQRPPDRRGRLRCRRRPLVSPRRAAGRPLLVRVLQGRADRGGPWWRCGRGQVREAAGRCRRAARRLAARRLPAVRHRPVRPLAGGGDARQGQRGLSQAPGAKAVDVRHGGRHARGQRTGTRQRVADLLAQRPAAAGAGRREGRPARLALGRARQADTDQQRGPGRRGGDPPRIARLSPGRCIMPFPLPSFDPLPVWIAAAALAALFAHAALAKWADLALFEHQLSVYGVPASTVPALARLLPPLELSMALLLMAGPWRPLGAGLAAALLLLYAGAMGYHRWRGQVLDCGCGGEPLPVSWALVLRNLGLAALAGLAASGLGARPMAGVDMAVVVAATALAALLYAAMNQLLRHRAGGRGLRSLFGSSSS</sequence>
<protein>
    <recommendedName>
        <fullName evidence="4">Methylamine utilization protein MauE</fullName>
    </recommendedName>
</protein>
<evidence type="ECO:0000256" key="8">
    <source>
        <dbReference type="SAM" id="MobiDB-lite"/>
    </source>
</evidence>
<evidence type="ECO:0000256" key="6">
    <source>
        <dbReference type="ARBA" id="ARBA00022989"/>
    </source>
</evidence>
<keyword evidence="5 9" id="KW-0812">Transmembrane</keyword>
<feature type="compositionally biased region" description="Basic and acidic residues" evidence="8">
    <location>
        <begin position="240"/>
        <end position="252"/>
    </location>
</feature>
<evidence type="ECO:0000313" key="11">
    <source>
        <dbReference type="EMBL" id="ABM95609.1"/>
    </source>
</evidence>
<feature type="region of interest" description="Disordered" evidence="8">
    <location>
        <begin position="45"/>
        <end position="122"/>
    </location>
</feature>
<keyword evidence="7 9" id="KW-0472">Membrane</keyword>
<feature type="compositionally biased region" description="Low complexity" evidence="8">
    <location>
        <begin position="425"/>
        <end position="437"/>
    </location>
</feature>
<feature type="transmembrane region" description="Helical" evidence="9">
    <location>
        <begin position="625"/>
        <end position="645"/>
    </location>
</feature>
<evidence type="ECO:0000256" key="9">
    <source>
        <dbReference type="SAM" id="Phobius"/>
    </source>
</evidence>
<evidence type="ECO:0000256" key="7">
    <source>
        <dbReference type="ARBA" id="ARBA00023136"/>
    </source>
</evidence>
<reference evidence="11 12" key="1">
    <citation type="journal article" date="2007" name="J. Bacteriol.">
        <title>Whole-genome analysis of the methyl tert-butyl ether-degrading beta-proteobacterium Methylibium petroleiphilum PM1.</title>
        <authorList>
            <person name="Kane S.R."/>
            <person name="Chakicherla A.Y."/>
            <person name="Chain P.S.G."/>
            <person name="Schmidt R."/>
            <person name="Shin M.W."/>
            <person name="Legler T.C."/>
            <person name="Scow K.M."/>
            <person name="Larimer F.W."/>
            <person name="Lucas S.M."/>
            <person name="Richardson P.M."/>
            <person name="Hristova K.R."/>
        </authorList>
    </citation>
    <scope>NUCLEOTIDE SEQUENCE [LARGE SCALE GENOMIC DNA]</scope>
    <source>
        <strain evidence="12">ATCC BAA-1232 / LMG 22953 / PM1</strain>
    </source>
</reference>
<dbReference type="UniPathway" id="UPA00895"/>
<evidence type="ECO:0000256" key="1">
    <source>
        <dbReference type="ARBA" id="ARBA00003475"/>
    </source>
</evidence>
<feature type="transmembrane region" description="Helical" evidence="9">
    <location>
        <begin position="524"/>
        <end position="541"/>
    </location>
</feature>
<dbReference type="KEGG" id="mpt:Mpe_A2655"/>
<comment type="function">
    <text evidence="1">May be specifically involved in the processing, transport, and/or maturation of the MADH beta-subunit.</text>
</comment>
<dbReference type="GO" id="GO:0016020">
    <property type="term" value="C:membrane"/>
    <property type="evidence" value="ECO:0007669"/>
    <property type="project" value="UniProtKB-SubCell"/>
</dbReference>
<dbReference type="eggNOG" id="ENOG5030WVE">
    <property type="taxonomic scope" value="Bacteria"/>
</dbReference>
<feature type="compositionally biased region" description="Basic residues" evidence="8">
    <location>
        <begin position="83"/>
        <end position="101"/>
    </location>
</feature>
<feature type="region of interest" description="Disordered" evidence="8">
    <location>
        <begin position="287"/>
        <end position="313"/>
    </location>
</feature>
<keyword evidence="6 9" id="KW-1133">Transmembrane helix</keyword>
<name>A2SJ70_METPP</name>
<dbReference type="AlphaFoldDB" id="A2SJ70"/>
<feature type="compositionally biased region" description="Basic and acidic residues" evidence="8">
    <location>
        <begin position="65"/>
        <end position="74"/>
    </location>
</feature>
<feature type="transmembrane region" description="Helical" evidence="9">
    <location>
        <begin position="493"/>
        <end position="512"/>
    </location>
</feature>
<organism evidence="11 12">
    <name type="scientific">Methylibium petroleiphilum (strain ATCC BAA-1232 / LMG 22953 / PM1)</name>
    <dbReference type="NCBI Taxonomy" id="420662"/>
    <lineage>
        <taxon>Bacteria</taxon>
        <taxon>Pseudomonadati</taxon>
        <taxon>Pseudomonadota</taxon>
        <taxon>Betaproteobacteria</taxon>
        <taxon>Burkholderiales</taxon>
        <taxon>Sphaerotilaceae</taxon>
        <taxon>Methylibium</taxon>
    </lineage>
</organism>
<gene>
    <name evidence="11" type="ordered locus">Mpe_A2655</name>
</gene>
<dbReference type="GO" id="GO:0030416">
    <property type="term" value="P:methylamine metabolic process"/>
    <property type="evidence" value="ECO:0007669"/>
    <property type="project" value="InterPro"/>
</dbReference>
<evidence type="ECO:0000256" key="5">
    <source>
        <dbReference type="ARBA" id="ARBA00022692"/>
    </source>
</evidence>
<feature type="region of interest" description="Disordered" evidence="8">
    <location>
        <begin position="378"/>
        <end position="472"/>
    </location>
</feature>
<keyword evidence="12" id="KW-1185">Reference proteome</keyword>
<evidence type="ECO:0000256" key="4">
    <source>
        <dbReference type="ARBA" id="ARBA00019078"/>
    </source>
</evidence>
<dbReference type="Pfam" id="PF07291">
    <property type="entry name" value="MauE"/>
    <property type="match status" value="1"/>
</dbReference>
<feature type="region of interest" description="Disordered" evidence="8">
    <location>
        <begin position="220"/>
        <end position="266"/>
    </location>
</feature>
<evidence type="ECO:0000256" key="2">
    <source>
        <dbReference type="ARBA" id="ARBA00004141"/>
    </source>
</evidence>
<evidence type="ECO:0000256" key="3">
    <source>
        <dbReference type="ARBA" id="ARBA00004856"/>
    </source>
</evidence>
<dbReference type="EMBL" id="CP000555">
    <property type="protein sequence ID" value="ABM95609.1"/>
    <property type="molecule type" value="Genomic_DNA"/>
</dbReference>
<proteinExistence type="predicted"/>
<dbReference type="InterPro" id="IPR009908">
    <property type="entry name" value="Methylamine_util_MauE"/>
</dbReference>
<evidence type="ECO:0000259" key="10">
    <source>
        <dbReference type="Pfam" id="PF07291"/>
    </source>
</evidence>
<feature type="transmembrane region" description="Helical" evidence="9">
    <location>
        <begin position="561"/>
        <end position="578"/>
    </location>
</feature>
<dbReference type="Proteomes" id="UP000000366">
    <property type="component" value="Chromosome"/>
</dbReference>
<feature type="compositionally biased region" description="Basic residues" evidence="8">
    <location>
        <begin position="287"/>
        <end position="300"/>
    </location>
</feature>